<dbReference type="Gene3D" id="2.60.60.20">
    <property type="entry name" value="PLAT/LH2 domain"/>
    <property type="match status" value="1"/>
</dbReference>
<dbReference type="Pfam" id="PF01477">
    <property type="entry name" value="PLAT"/>
    <property type="match status" value="1"/>
</dbReference>
<feature type="transmembrane region" description="Helical" evidence="3">
    <location>
        <begin position="315"/>
        <end position="339"/>
    </location>
</feature>
<organism evidence="5 6">
    <name type="scientific">Clavelina lepadiformis</name>
    <name type="common">Light-bulb sea squirt</name>
    <name type="synonym">Ascidia lepadiformis</name>
    <dbReference type="NCBI Taxonomy" id="159417"/>
    <lineage>
        <taxon>Eukaryota</taxon>
        <taxon>Metazoa</taxon>
        <taxon>Chordata</taxon>
        <taxon>Tunicata</taxon>
        <taxon>Ascidiacea</taxon>
        <taxon>Aplousobranchia</taxon>
        <taxon>Clavelinidae</taxon>
        <taxon>Clavelina</taxon>
    </lineage>
</organism>
<feature type="compositionally biased region" description="Polar residues" evidence="2">
    <location>
        <begin position="350"/>
        <end position="391"/>
    </location>
</feature>
<feature type="transmembrane region" description="Helical" evidence="3">
    <location>
        <begin position="662"/>
        <end position="690"/>
    </location>
</feature>
<comment type="caution">
    <text evidence="1">Lacks conserved residue(s) required for the propagation of feature annotation.</text>
</comment>
<evidence type="ECO:0000256" key="2">
    <source>
        <dbReference type="SAM" id="MobiDB-lite"/>
    </source>
</evidence>
<reference evidence="5 6" key="1">
    <citation type="submission" date="2024-02" db="EMBL/GenBank/DDBJ databases">
        <authorList>
            <person name="Daric V."/>
            <person name="Darras S."/>
        </authorList>
    </citation>
    <scope>NUCLEOTIDE SEQUENCE [LARGE SCALE GENOMIC DNA]</scope>
</reference>
<evidence type="ECO:0000259" key="4">
    <source>
        <dbReference type="PROSITE" id="PS50095"/>
    </source>
</evidence>
<keyword evidence="3" id="KW-1133">Transmembrane helix</keyword>
<dbReference type="PROSITE" id="PS50095">
    <property type="entry name" value="PLAT"/>
    <property type="match status" value="1"/>
</dbReference>
<dbReference type="Proteomes" id="UP001642483">
    <property type="component" value="Unassembled WGS sequence"/>
</dbReference>
<evidence type="ECO:0000256" key="3">
    <source>
        <dbReference type="SAM" id="Phobius"/>
    </source>
</evidence>
<name>A0ABP0G524_CLALP</name>
<evidence type="ECO:0000256" key="1">
    <source>
        <dbReference type="PROSITE-ProRule" id="PRU00152"/>
    </source>
</evidence>
<accession>A0ABP0G524</accession>
<dbReference type="PANTHER" id="PTHR10877:SF150">
    <property type="entry name" value="REJ DOMAIN-CONTAINING PROTEIN"/>
    <property type="match status" value="1"/>
</dbReference>
<feature type="region of interest" description="Disordered" evidence="2">
    <location>
        <begin position="350"/>
        <end position="418"/>
    </location>
</feature>
<gene>
    <name evidence="5" type="ORF">CVLEPA_LOCUS18957</name>
</gene>
<feature type="compositionally biased region" description="Basic and acidic residues" evidence="2">
    <location>
        <begin position="392"/>
        <end position="405"/>
    </location>
</feature>
<dbReference type="EMBL" id="CAWYQH010000103">
    <property type="protein sequence ID" value="CAK8686921.1"/>
    <property type="molecule type" value="Genomic_DNA"/>
</dbReference>
<comment type="caution">
    <text evidence="5">The sequence shown here is derived from an EMBL/GenBank/DDBJ whole genome shotgun (WGS) entry which is preliminary data.</text>
</comment>
<feature type="transmembrane region" description="Helical" evidence="3">
    <location>
        <begin position="632"/>
        <end position="656"/>
    </location>
</feature>
<keyword evidence="6" id="KW-1185">Reference proteome</keyword>
<feature type="domain" description="PLAT" evidence="4">
    <location>
        <begin position="117"/>
        <end position="234"/>
    </location>
</feature>
<proteinExistence type="predicted"/>
<feature type="transmembrane region" description="Helical" evidence="3">
    <location>
        <begin position="277"/>
        <end position="295"/>
    </location>
</feature>
<feature type="region of interest" description="Disordered" evidence="2">
    <location>
        <begin position="747"/>
        <end position="772"/>
    </location>
</feature>
<dbReference type="InterPro" id="IPR036392">
    <property type="entry name" value="PLAT/LH2_dom_sf"/>
</dbReference>
<feature type="transmembrane region" description="Helical" evidence="3">
    <location>
        <begin position="73"/>
        <end position="92"/>
    </location>
</feature>
<dbReference type="InterPro" id="IPR001024">
    <property type="entry name" value="PLAT/LH2_dom"/>
</dbReference>
<evidence type="ECO:0000313" key="5">
    <source>
        <dbReference type="EMBL" id="CAK8686921.1"/>
    </source>
</evidence>
<keyword evidence="3" id="KW-0472">Membrane</keyword>
<keyword evidence="3" id="KW-0812">Transmembrane</keyword>
<dbReference type="SUPFAM" id="SSF49723">
    <property type="entry name" value="Lipase/lipooxygenase domain (PLAT/LH2 domain)"/>
    <property type="match status" value="1"/>
</dbReference>
<sequence length="784" mass="89629">MSEVSYYHQVHQNAGIFNCECDVNQVTPNRVKRSGEEEIPQIIYASHLLVFPNKINYDQLSWNLWEQFQQNPVIISVLLVFYVIYALLLIWARNKDKDAQKKGLFIEVADNSQNDQYRYYVTIYTGSRPNAGTTATVSMRLLGKRQRNNAHVIQRENDNVLSVGSVQSFLITTPRSLGDIKAVRMWRNDGGSSPKWYLERMVVRDLETNECWFFLCGTRFSDVTEYTFRPATLEELQVSNKLFLLKCENPFKDRHVWYSLYGMRPWQHGVMTRVERAATCSLFIFMVMITSMMFHGHSHALDGNVLTFGHYSFKWSHIAVGIQSALICFPGPFFISLMFRHAQRRKGNKNLISGNNLESPKLTRGQQNPATSLVQNHDGQKTGNTIKQNNKNRSERENAKVDQNKNKIGQYIPEDNDRPSISREIANIINKQPPKFPGKFEIVKETKRREKTRRNDLSMKKKINSSRVEGDVTTTTSPKSTMSTKMIKYIPSRVERNAAALSPPVRDMTSPKMTKYIRSQVNQNMATTTSSAVEKTSSKKKKSKPSRDEKLVATTSTAVKGITSSTKLKALRVEKNVATTSSAEKALTSSAVRPSARPPLSAAEAQQEFTILEIDPNTLDPLAIVHFSIYVAWFYIVAAMIASTVICVLYGMTYGIETCRDWLVSFVSAFIQTVIILESFKVVLIAYFSVLNNPRHDLRDWVPPLPPSGSYQNYDLVSALNVFNDLYLHEVRPRSYVNRGAIRRKQKRELTNPTYRSPTRESTNRKKNTQENIEMRLIKQRVPS</sequence>
<evidence type="ECO:0000313" key="6">
    <source>
        <dbReference type="Proteomes" id="UP001642483"/>
    </source>
</evidence>
<dbReference type="PANTHER" id="PTHR10877">
    <property type="entry name" value="POLYCYSTIN FAMILY MEMBER"/>
    <property type="match status" value="1"/>
</dbReference>
<protein>
    <recommendedName>
        <fullName evidence="4">PLAT domain-containing protein</fullName>
    </recommendedName>
</protein>
<feature type="region of interest" description="Disordered" evidence="2">
    <location>
        <begin position="522"/>
        <end position="551"/>
    </location>
</feature>
<dbReference type="SMART" id="SM00308">
    <property type="entry name" value="LH2"/>
    <property type="match status" value="1"/>
</dbReference>
<dbReference type="InterPro" id="IPR051223">
    <property type="entry name" value="Polycystin"/>
</dbReference>